<keyword evidence="3" id="KW-0378">Hydrolase</keyword>
<dbReference type="SUPFAM" id="SSF51556">
    <property type="entry name" value="Metallo-dependent hydrolases"/>
    <property type="match status" value="1"/>
</dbReference>
<dbReference type="GO" id="GO:0016787">
    <property type="term" value="F:hydrolase activity"/>
    <property type="evidence" value="ECO:0007669"/>
    <property type="project" value="UniProtKB-KW"/>
</dbReference>
<dbReference type="Gene3D" id="3.20.20.140">
    <property type="entry name" value="Metal-dependent hydrolases"/>
    <property type="match status" value="1"/>
</dbReference>
<comment type="similarity">
    <text evidence="1">Belongs to the metallo-dependent hydrolases superfamily.</text>
</comment>
<reference evidence="3 4" key="1">
    <citation type="submission" date="2019-07" db="EMBL/GenBank/DDBJ databases">
        <title>Whole genome shotgun sequence of Skermanella aerolata NBRC 106429.</title>
        <authorList>
            <person name="Hosoyama A."/>
            <person name="Uohara A."/>
            <person name="Ohji S."/>
            <person name="Ichikawa N."/>
        </authorList>
    </citation>
    <scope>NUCLEOTIDE SEQUENCE [LARGE SCALE GENOMIC DNA]</scope>
    <source>
        <strain evidence="3 4">NBRC 106429</strain>
    </source>
</reference>
<dbReference type="Proteomes" id="UP000321523">
    <property type="component" value="Unassembled WGS sequence"/>
</dbReference>
<evidence type="ECO:0000259" key="2">
    <source>
        <dbReference type="Pfam" id="PF04909"/>
    </source>
</evidence>
<dbReference type="EMBL" id="BJYZ01000003">
    <property type="protein sequence ID" value="GEO36705.1"/>
    <property type="molecule type" value="Genomic_DNA"/>
</dbReference>
<evidence type="ECO:0000313" key="4">
    <source>
        <dbReference type="Proteomes" id="UP000321523"/>
    </source>
</evidence>
<dbReference type="RefSeq" id="WP_044426398.1">
    <property type="nucleotide sequence ID" value="NZ_BJYZ01000003.1"/>
</dbReference>
<dbReference type="Pfam" id="PF04909">
    <property type="entry name" value="Amidohydro_2"/>
    <property type="match status" value="1"/>
</dbReference>
<evidence type="ECO:0000313" key="3">
    <source>
        <dbReference type="EMBL" id="GEO36705.1"/>
    </source>
</evidence>
<dbReference type="PANTHER" id="PTHR43569">
    <property type="entry name" value="AMIDOHYDROLASE"/>
    <property type="match status" value="1"/>
</dbReference>
<gene>
    <name evidence="3" type="ORF">SAE02_08530</name>
</gene>
<dbReference type="InterPro" id="IPR052350">
    <property type="entry name" value="Metallo-dep_Lactonases"/>
</dbReference>
<proteinExistence type="inferred from homology"/>
<feature type="domain" description="Amidohydrolase-related" evidence="2">
    <location>
        <begin position="7"/>
        <end position="283"/>
    </location>
</feature>
<comment type="caution">
    <text evidence="3">The sequence shown here is derived from an EMBL/GenBank/DDBJ whole genome shotgun (WGS) entry which is preliminary data.</text>
</comment>
<dbReference type="InterPro" id="IPR032466">
    <property type="entry name" value="Metal_Hydrolase"/>
</dbReference>
<dbReference type="OrthoDB" id="7183088at2"/>
<dbReference type="InterPro" id="IPR006680">
    <property type="entry name" value="Amidohydro-rel"/>
</dbReference>
<name>A0A512DJU9_9PROT</name>
<dbReference type="PANTHER" id="PTHR43569:SF2">
    <property type="entry name" value="AMIDOHYDROLASE-RELATED DOMAIN-CONTAINING PROTEIN"/>
    <property type="match status" value="1"/>
</dbReference>
<protein>
    <submittedName>
        <fullName evidence="3">Amidohydrolase</fullName>
    </submittedName>
</protein>
<organism evidence="3 4">
    <name type="scientific">Skermanella aerolata</name>
    <dbReference type="NCBI Taxonomy" id="393310"/>
    <lineage>
        <taxon>Bacteria</taxon>
        <taxon>Pseudomonadati</taxon>
        <taxon>Pseudomonadota</taxon>
        <taxon>Alphaproteobacteria</taxon>
        <taxon>Rhodospirillales</taxon>
        <taxon>Azospirillaceae</taxon>
        <taxon>Skermanella</taxon>
    </lineage>
</organism>
<sequence>MNDLAVIDSHVHLYDPAALSYPWMADIPQLNKPHSLADFAAVCGPVRVEGFIFVEVDTAPGDRLAEAEWVATLASRDDRIKAIVAAAPIELGDAARADLDNLKALPLVRGVRRLIQSEPDPDFCIRPDFVAGVRLLAEYDLSFDICVYHHQLGAAVELAKRCGEVRFVLDHVGKPDIRSGSLAPWREHIRAMAELPNVWCKLSGMATEADHQNWTRDDLRPYIDHVVECFGFDRLMFGGDWPVSTLATDYPRWVDTVLWATGSCSEIERRQLFRDTAAGFYRLP</sequence>
<dbReference type="AlphaFoldDB" id="A0A512DJU9"/>
<evidence type="ECO:0000256" key="1">
    <source>
        <dbReference type="ARBA" id="ARBA00038310"/>
    </source>
</evidence>
<keyword evidence="4" id="KW-1185">Reference proteome</keyword>
<accession>A0A512DJU9</accession>